<evidence type="ECO:0000259" key="8">
    <source>
        <dbReference type="PROSITE" id="PS50928"/>
    </source>
</evidence>
<evidence type="ECO:0000256" key="2">
    <source>
        <dbReference type="ARBA" id="ARBA00022448"/>
    </source>
</evidence>
<protein>
    <submittedName>
        <fullName evidence="9">Multiple sugar transport system permease protein/raffinose/stachyose/melibiose transport system permease protein</fullName>
    </submittedName>
</protein>
<feature type="transmembrane region" description="Helical" evidence="7">
    <location>
        <begin position="275"/>
        <end position="294"/>
    </location>
</feature>
<feature type="transmembrane region" description="Helical" evidence="7">
    <location>
        <begin position="218"/>
        <end position="236"/>
    </location>
</feature>
<keyword evidence="4 7" id="KW-0812">Transmembrane</keyword>
<feature type="transmembrane region" description="Helical" evidence="7">
    <location>
        <begin position="81"/>
        <end position="103"/>
    </location>
</feature>
<dbReference type="CDD" id="cd06261">
    <property type="entry name" value="TM_PBP2"/>
    <property type="match status" value="1"/>
</dbReference>
<reference evidence="9 10" key="1">
    <citation type="submission" date="2024-06" db="EMBL/GenBank/DDBJ databases">
        <title>Genomic Encyclopedia of Type Strains, Phase IV (KMG-IV): sequencing the most valuable type-strain genomes for metagenomic binning, comparative biology and taxonomic classification.</title>
        <authorList>
            <person name="Goeker M."/>
        </authorList>
    </citation>
    <scope>NUCLEOTIDE SEQUENCE [LARGE SCALE GENOMIC DNA]</scope>
    <source>
        <strain evidence="9 10">DSM 15349</strain>
    </source>
</reference>
<proteinExistence type="inferred from homology"/>
<keyword evidence="5 7" id="KW-1133">Transmembrane helix</keyword>
<dbReference type="InterPro" id="IPR000515">
    <property type="entry name" value="MetI-like"/>
</dbReference>
<evidence type="ECO:0000313" key="9">
    <source>
        <dbReference type="EMBL" id="MET3644164.1"/>
    </source>
</evidence>
<comment type="similarity">
    <text evidence="7">Belongs to the binding-protein-dependent transport system permease family.</text>
</comment>
<evidence type="ECO:0000256" key="3">
    <source>
        <dbReference type="ARBA" id="ARBA00022475"/>
    </source>
</evidence>
<feature type="domain" description="ABC transmembrane type-1" evidence="8">
    <location>
        <begin position="77"/>
        <end position="294"/>
    </location>
</feature>
<dbReference type="Proteomes" id="UP001549055">
    <property type="component" value="Unassembled WGS sequence"/>
</dbReference>
<name>A0ABV2JJU3_9STRE</name>
<feature type="transmembrane region" description="Helical" evidence="7">
    <location>
        <begin position="115"/>
        <end position="136"/>
    </location>
</feature>
<keyword evidence="3" id="KW-1003">Cell membrane</keyword>
<comment type="caution">
    <text evidence="9">The sequence shown here is derived from an EMBL/GenBank/DDBJ whole genome shotgun (WGS) entry which is preliminary data.</text>
</comment>
<dbReference type="PANTHER" id="PTHR30193">
    <property type="entry name" value="ABC TRANSPORTER PERMEASE PROTEIN"/>
    <property type="match status" value="1"/>
</dbReference>
<dbReference type="PANTHER" id="PTHR30193:SF37">
    <property type="entry name" value="INNER MEMBRANE ABC TRANSPORTER PERMEASE PROTEIN YCJO"/>
    <property type="match status" value="1"/>
</dbReference>
<dbReference type="RefSeq" id="WP_253363445.1">
    <property type="nucleotide sequence ID" value="NZ_JALJXU010000002.1"/>
</dbReference>
<evidence type="ECO:0000256" key="6">
    <source>
        <dbReference type="ARBA" id="ARBA00023136"/>
    </source>
</evidence>
<dbReference type="Gene3D" id="1.10.3720.10">
    <property type="entry name" value="MetI-like"/>
    <property type="match status" value="1"/>
</dbReference>
<keyword evidence="2 7" id="KW-0813">Transport</keyword>
<evidence type="ECO:0000256" key="5">
    <source>
        <dbReference type="ARBA" id="ARBA00022989"/>
    </source>
</evidence>
<sequence>MATAKPKSNKRHVEEMIQGYGFLAPALLVIFVFFILSILFAIYLTFHNVNLIAHTYEWNNFKNYHNILGDKQLIRALQNTVFFALIVVPAQTVIALIMAYVLANRDVKGKKLFRLIYFLPTLTSSAALTLIFMFIFNQNGPINQMLLNMHLIHTPINFINDTNWTLKVIMVMNIWSTVPYFMTIYLASLVDLPYSLYEAAEIDGANTFEKLRYITVPYLRPITTYVLLAGIIGTFQMFDQSYIFSGGTGGPANSTLTVSLLIYQYAFGQNNQMGYAAVLALLLAVIIFIVTRIAEKLNGGNGLENN</sequence>
<feature type="transmembrane region" description="Helical" evidence="7">
    <location>
        <begin position="178"/>
        <end position="197"/>
    </location>
</feature>
<feature type="transmembrane region" description="Helical" evidence="7">
    <location>
        <begin position="242"/>
        <end position="263"/>
    </location>
</feature>
<evidence type="ECO:0000256" key="4">
    <source>
        <dbReference type="ARBA" id="ARBA00022692"/>
    </source>
</evidence>
<dbReference type="SUPFAM" id="SSF161098">
    <property type="entry name" value="MetI-like"/>
    <property type="match status" value="1"/>
</dbReference>
<dbReference type="InterPro" id="IPR035906">
    <property type="entry name" value="MetI-like_sf"/>
</dbReference>
<keyword evidence="9" id="KW-0762">Sugar transport</keyword>
<evidence type="ECO:0000256" key="1">
    <source>
        <dbReference type="ARBA" id="ARBA00004651"/>
    </source>
</evidence>
<feature type="transmembrane region" description="Helical" evidence="7">
    <location>
        <begin position="20"/>
        <end position="46"/>
    </location>
</feature>
<dbReference type="InterPro" id="IPR051393">
    <property type="entry name" value="ABC_transporter_permease"/>
</dbReference>
<dbReference type="PROSITE" id="PS50928">
    <property type="entry name" value="ABC_TM1"/>
    <property type="match status" value="1"/>
</dbReference>
<keyword evidence="10" id="KW-1185">Reference proteome</keyword>
<comment type="subcellular location">
    <subcellularLocation>
        <location evidence="1 7">Cell membrane</location>
        <topology evidence="1 7">Multi-pass membrane protein</topology>
    </subcellularLocation>
</comment>
<dbReference type="Pfam" id="PF00528">
    <property type="entry name" value="BPD_transp_1"/>
    <property type="match status" value="1"/>
</dbReference>
<dbReference type="EMBL" id="JBEPMK010000002">
    <property type="protein sequence ID" value="MET3644164.1"/>
    <property type="molecule type" value="Genomic_DNA"/>
</dbReference>
<keyword evidence="6 7" id="KW-0472">Membrane</keyword>
<evidence type="ECO:0000256" key="7">
    <source>
        <dbReference type="RuleBase" id="RU363032"/>
    </source>
</evidence>
<evidence type="ECO:0000313" key="10">
    <source>
        <dbReference type="Proteomes" id="UP001549055"/>
    </source>
</evidence>
<gene>
    <name evidence="9" type="ORF">ABID27_000786</name>
</gene>
<organism evidence="9 10">
    <name type="scientific">Streptococcus gallinaceus</name>
    <dbReference type="NCBI Taxonomy" id="165758"/>
    <lineage>
        <taxon>Bacteria</taxon>
        <taxon>Bacillati</taxon>
        <taxon>Bacillota</taxon>
        <taxon>Bacilli</taxon>
        <taxon>Lactobacillales</taxon>
        <taxon>Streptococcaceae</taxon>
        <taxon>Streptococcus</taxon>
    </lineage>
</organism>
<accession>A0ABV2JJU3</accession>